<evidence type="ECO:0000259" key="2">
    <source>
        <dbReference type="PROSITE" id="PS50022"/>
    </source>
</evidence>
<evidence type="ECO:0000313" key="4">
    <source>
        <dbReference type="Proteomes" id="UP000267223"/>
    </source>
</evidence>
<dbReference type="SUPFAM" id="SSF49785">
    <property type="entry name" value="Galactose-binding domain-like"/>
    <property type="match status" value="1"/>
</dbReference>
<protein>
    <submittedName>
        <fullName evidence="3">Discoidin domain-containing protein</fullName>
    </submittedName>
</protein>
<dbReference type="InterPro" id="IPR008979">
    <property type="entry name" value="Galactose-bd-like_sf"/>
</dbReference>
<evidence type="ECO:0000313" key="3">
    <source>
        <dbReference type="EMBL" id="RNI38889.1"/>
    </source>
</evidence>
<dbReference type="Pfam" id="PF00754">
    <property type="entry name" value="F5_F8_type_C"/>
    <property type="match status" value="1"/>
</dbReference>
<sequence length="723" mass="81440">MDKSVALTGNKNHKMKTGSYFIKILLFFLFALFNGRIFSQSVNKGIVQILYSPAHPVNTFIPSQFIGGAIDGHFKGDIDKMLTPANIAVMKSAGIKPVSYRLRTELAGEVWHWNPKGKWSDSIHQQGYWISDSISDEPIILSNGFRLPRRGNTHDQANDDGYSKIDDGDTATFWKSNPYLDSTFTHESNKLHPQWVIINLGKKYRINALKIKWGNPYALSYTVNYAKGNDPQYFDPFEPNIWHSFPNDTFGSDQINSVKKISGKPLPVQFIRISFSNSSYTSSQISKDIRDKLGFAIKEIEVGFEDSKGIFHDYVRHSSNHGQSVIHVSSTDSWHTSKDIDPNVEQPGIDRFFNDGLTANEPALMPMALLYGTPENMMALLKYLKRKKYPVNELEMGEEPEGQLVAPTDYGALYFQLGKKLRSVDSTIQMGGPCFASLSPEPEDSTTFTEAKWTALFLNYLKSHNRINLFSFFSFEWYPFDDLCAPSAPQLIAAPSMLSTAMKNIQNVLPEKTPMYVTEYGYSAYEGKPEVEIQGALMYADILGKFMETGGKKSFLYGYEPAFLQQSFNCGYGNNMLLGLNDSGKINYKTAAFYGTRMITHFWAQPMDSVLEIFPTECNIKNKKGQSIVSAYALRSSLGNWSVMLINKNPHKTFSISIKIQNSDLSKSVGWNPTKLIQYSKEQYRWKANGLYGHPSKSMPPVIKKINGTSSITLPPFSLTVVN</sequence>
<dbReference type="SUPFAM" id="SSF51445">
    <property type="entry name" value="(Trans)glycosidases"/>
    <property type="match status" value="1"/>
</dbReference>
<gene>
    <name evidence="3" type="ORF">EFY79_04290</name>
</gene>
<feature type="transmembrane region" description="Helical" evidence="1">
    <location>
        <begin position="20"/>
        <end position="38"/>
    </location>
</feature>
<dbReference type="Gene3D" id="2.60.40.1180">
    <property type="entry name" value="Golgi alpha-mannosidase II"/>
    <property type="match status" value="1"/>
</dbReference>
<dbReference type="Gene3D" id="3.20.20.80">
    <property type="entry name" value="Glycosidases"/>
    <property type="match status" value="1"/>
</dbReference>
<dbReference type="EMBL" id="RJJR01000002">
    <property type="protein sequence ID" value="RNI38889.1"/>
    <property type="molecule type" value="Genomic_DNA"/>
</dbReference>
<evidence type="ECO:0000256" key="1">
    <source>
        <dbReference type="SAM" id="Phobius"/>
    </source>
</evidence>
<keyword evidence="1" id="KW-1133">Transmembrane helix</keyword>
<reference evidence="3 4" key="1">
    <citation type="submission" date="2018-11" db="EMBL/GenBank/DDBJ databases">
        <title>Draft genome sequence of Ferruginibacter sp. BO-59.</title>
        <authorList>
            <person name="Im W.T."/>
        </authorList>
    </citation>
    <scope>NUCLEOTIDE SEQUENCE [LARGE SCALE GENOMIC DNA]</scope>
    <source>
        <strain evidence="3 4">BO-59</strain>
    </source>
</reference>
<dbReference type="Gene3D" id="2.60.120.260">
    <property type="entry name" value="Galactose-binding domain-like"/>
    <property type="match status" value="1"/>
</dbReference>
<organism evidence="3 4">
    <name type="scientific">Hanamia caeni</name>
    <dbReference type="NCBI Taxonomy" id="2294116"/>
    <lineage>
        <taxon>Bacteria</taxon>
        <taxon>Pseudomonadati</taxon>
        <taxon>Bacteroidota</taxon>
        <taxon>Chitinophagia</taxon>
        <taxon>Chitinophagales</taxon>
        <taxon>Chitinophagaceae</taxon>
        <taxon>Hanamia</taxon>
    </lineage>
</organism>
<keyword evidence="4" id="KW-1185">Reference proteome</keyword>
<dbReference type="AlphaFoldDB" id="A0A3M9NM70"/>
<feature type="domain" description="F5/8 type C" evidence="2">
    <location>
        <begin position="127"/>
        <end position="292"/>
    </location>
</feature>
<proteinExistence type="predicted"/>
<dbReference type="InterPro" id="IPR017853">
    <property type="entry name" value="GH"/>
</dbReference>
<dbReference type="InterPro" id="IPR000421">
    <property type="entry name" value="FA58C"/>
</dbReference>
<accession>A0A3M9NM70</accession>
<dbReference type="InterPro" id="IPR013780">
    <property type="entry name" value="Glyco_hydro_b"/>
</dbReference>
<dbReference type="PROSITE" id="PS50022">
    <property type="entry name" value="FA58C_3"/>
    <property type="match status" value="1"/>
</dbReference>
<name>A0A3M9NM70_9BACT</name>
<comment type="caution">
    <text evidence="3">The sequence shown here is derived from an EMBL/GenBank/DDBJ whole genome shotgun (WGS) entry which is preliminary data.</text>
</comment>
<keyword evidence="1" id="KW-0812">Transmembrane</keyword>
<dbReference type="Proteomes" id="UP000267223">
    <property type="component" value="Unassembled WGS sequence"/>
</dbReference>
<keyword evidence="1" id="KW-0472">Membrane</keyword>